<accession>A0A7J7FNG1</accession>
<reference evidence="1 2" key="1">
    <citation type="journal article" date="2020" name="Mol. Biol. Evol.">
        <title>Interspecific Gene Flow and the Evolution of Specialization in Black and White Rhinoceros.</title>
        <authorList>
            <person name="Moodley Y."/>
            <person name="Westbury M.V."/>
            <person name="Russo I.M."/>
            <person name="Gopalakrishnan S."/>
            <person name="Rakotoarivelo A."/>
            <person name="Olsen R.A."/>
            <person name="Prost S."/>
            <person name="Tunstall T."/>
            <person name="Ryder O.A."/>
            <person name="Dalen L."/>
            <person name="Bruford M.W."/>
        </authorList>
    </citation>
    <scope>NUCLEOTIDE SEQUENCE [LARGE SCALE GENOMIC DNA]</scope>
    <source>
        <strain evidence="1">SBR-YM</strain>
        <tissue evidence="1">Skin</tissue>
    </source>
</reference>
<name>A0A7J7FNG1_DICBM</name>
<dbReference type="EMBL" id="JACDTQ010000021">
    <property type="protein sequence ID" value="KAF5929613.1"/>
    <property type="molecule type" value="Genomic_DNA"/>
</dbReference>
<feature type="non-terminal residue" evidence="1">
    <location>
        <position position="239"/>
    </location>
</feature>
<comment type="caution">
    <text evidence="1">The sequence shown here is derived from an EMBL/GenBank/DDBJ whole genome shotgun (WGS) entry which is preliminary data.</text>
</comment>
<dbReference type="AlphaFoldDB" id="A0A7J7FNG1"/>
<evidence type="ECO:0000313" key="1">
    <source>
        <dbReference type="EMBL" id="KAF5929613.1"/>
    </source>
</evidence>
<protein>
    <submittedName>
        <fullName evidence="1">Uncharacterized protein</fullName>
    </submittedName>
</protein>
<keyword evidence="2" id="KW-1185">Reference proteome</keyword>
<evidence type="ECO:0000313" key="2">
    <source>
        <dbReference type="Proteomes" id="UP000551758"/>
    </source>
</evidence>
<organism evidence="1 2">
    <name type="scientific">Diceros bicornis minor</name>
    <name type="common">South-central black rhinoceros</name>
    <dbReference type="NCBI Taxonomy" id="77932"/>
    <lineage>
        <taxon>Eukaryota</taxon>
        <taxon>Metazoa</taxon>
        <taxon>Chordata</taxon>
        <taxon>Craniata</taxon>
        <taxon>Vertebrata</taxon>
        <taxon>Euteleostomi</taxon>
        <taxon>Mammalia</taxon>
        <taxon>Eutheria</taxon>
        <taxon>Laurasiatheria</taxon>
        <taxon>Perissodactyla</taxon>
        <taxon>Rhinocerotidae</taxon>
        <taxon>Diceros</taxon>
    </lineage>
</organism>
<gene>
    <name evidence="1" type="ORF">HPG69_016670</name>
</gene>
<sequence>ECTEFSKIYCNFSRKKMTHVYGKYDELVHVDFKYRLSYYIRDQRTSFKLYASTRTSLDYSEGTISLTGPGHYFGVHHNFYSFIMVNSQNHAFRELGFRGGAENEIISCHFLSKSLKISVNWTHYAHCPCINTEQFNCYSFVTFLKYLVEQASLSTPTQRSQKRQEELINNYVIGLLEISVSQKAVLLCKYQLILTYRDFTETVILLKRQIMNKIFSPCTNVAPNSKIKNHKLYSGLRPT</sequence>
<dbReference type="Proteomes" id="UP000551758">
    <property type="component" value="Unassembled WGS sequence"/>
</dbReference>
<proteinExistence type="predicted"/>